<evidence type="ECO:0000256" key="15">
    <source>
        <dbReference type="SAM" id="Phobius"/>
    </source>
</evidence>
<dbReference type="Proteomes" id="UP001519291">
    <property type="component" value="Unassembled WGS sequence"/>
</dbReference>
<dbReference type="InterPro" id="IPR033463">
    <property type="entry name" value="sCache_3"/>
</dbReference>
<dbReference type="InterPro" id="IPR005467">
    <property type="entry name" value="His_kinase_dom"/>
</dbReference>
<feature type="region of interest" description="Disordered" evidence="14">
    <location>
        <begin position="448"/>
        <end position="644"/>
    </location>
</feature>
<keyword evidence="11 15" id="KW-1133">Transmembrane helix</keyword>
<dbReference type="SMART" id="SM00387">
    <property type="entry name" value="HATPase_c"/>
    <property type="match status" value="1"/>
</dbReference>
<sequence length="746" mass="77261">MRKPRIRRPHSLAGRLFAVQIVLVAAVVTGCAVFAYLTDRSQAEAAARRQVTATATAVAASPAVRESIRSTDPTSTLQPYAEQVRRDTDVDFVTIMRPDGSRWTHPDSTRIGERFLGHTRPALDGVTFSETYTGTLGPSVRAVAPVRDTDQPDGRVVALVSAGIKVDSISADVRRQLTGLLGVALAALALGGLGTYLLNARLRRHTHGMNAAELSRMHDYHQAALHAVREGLLMLDGRRCVALVNDGGRELLGLHGDVVGRRVDALGLPPALTGALLAPEPRVDEVHLTADRIVVVNTSPVSGGERRGTVVTLRDHTELQALSGELDSVRGFAEALRSQSHEAANLLHAVVSLIELGRADEAVDFATAELELAQALTDQVMAAVAEPVLAALLLGKAAQANEHGVELLLTPDTRIDDGLLPPALTPRDLVTILGNLIDNAIDASASEANRPLAETEPTAAGAGAATPQADPVDAPDAPDEPTSRQAGHLTAHHTTAQPPHAGRGPGIPARPGPPGTTRPEAGRHDATAPQADPAGVPDEPAARPMTHAAPPPSHPHPVRPEGHRPGAAAQHAGRGTVLPGTPDPARPEAGSHGATASQADPASRPTSHAAAHHTAAERDTAAQPAGRRPTLLTPAHAAPHRRPQVTVTVRADGGELLLRVGDTGPGVAAEVVDEVFRRGWSTKSAGPAPHGRGLGLALVRQAARRNGGTVTVGESPAGGAEFTVRLPLLVAASAPASAAPTPGATT</sequence>
<dbReference type="PROSITE" id="PS50109">
    <property type="entry name" value="HIS_KIN"/>
    <property type="match status" value="1"/>
</dbReference>
<keyword evidence="12" id="KW-0902">Two-component regulatory system</keyword>
<feature type="transmembrane region" description="Helical" evidence="15">
    <location>
        <begin position="12"/>
        <end position="37"/>
    </location>
</feature>
<gene>
    <name evidence="17" type="ORF">JO379_004743</name>
</gene>
<dbReference type="EC" id="2.7.13.3" evidence="3"/>
<feature type="compositionally biased region" description="Low complexity" evidence="14">
    <location>
        <begin position="498"/>
        <end position="507"/>
    </location>
</feature>
<keyword evidence="10" id="KW-0067">ATP-binding</keyword>
<comment type="caution">
    <text evidence="17">The sequence shown here is derived from an EMBL/GenBank/DDBJ whole genome shotgun (WGS) entry which is preliminary data.</text>
</comment>
<evidence type="ECO:0000256" key="13">
    <source>
        <dbReference type="ARBA" id="ARBA00023136"/>
    </source>
</evidence>
<feature type="domain" description="Histidine kinase" evidence="16">
    <location>
        <begin position="638"/>
        <end position="730"/>
    </location>
</feature>
<dbReference type="PANTHER" id="PTHR43547:SF10">
    <property type="entry name" value="SENSOR HISTIDINE KINASE DCUS"/>
    <property type="match status" value="1"/>
</dbReference>
<dbReference type="InterPro" id="IPR003594">
    <property type="entry name" value="HATPase_dom"/>
</dbReference>
<keyword evidence="7 15" id="KW-0812">Transmembrane</keyword>
<evidence type="ECO:0000256" key="7">
    <source>
        <dbReference type="ARBA" id="ARBA00022692"/>
    </source>
</evidence>
<keyword evidence="8" id="KW-0547">Nucleotide-binding</keyword>
<name>A0ABS4Y937_9ACTN</name>
<keyword evidence="9 17" id="KW-0418">Kinase</keyword>
<dbReference type="EMBL" id="JAGIOH010000001">
    <property type="protein sequence ID" value="MBP2405274.1"/>
    <property type="molecule type" value="Genomic_DNA"/>
</dbReference>
<evidence type="ECO:0000256" key="4">
    <source>
        <dbReference type="ARBA" id="ARBA00022475"/>
    </source>
</evidence>
<evidence type="ECO:0000256" key="11">
    <source>
        <dbReference type="ARBA" id="ARBA00022989"/>
    </source>
</evidence>
<dbReference type="PRINTS" id="PR00344">
    <property type="entry name" value="BCTRLSENSOR"/>
</dbReference>
<feature type="compositionally biased region" description="Low complexity" evidence="14">
    <location>
        <begin position="601"/>
        <end position="613"/>
    </location>
</feature>
<feature type="compositionally biased region" description="Low complexity" evidence="14">
    <location>
        <begin position="454"/>
        <end position="475"/>
    </location>
</feature>
<evidence type="ECO:0000256" key="6">
    <source>
        <dbReference type="ARBA" id="ARBA00022679"/>
    </source>
</evidence>
<feature type="transmembrane region" description="Helical" evidence="15">
    <location>
        <begin position="177"/>
        <end position="199"/>
    </location>
</feature>
<dbReference type="PANTHER" id="PTHR43547">
    <property type="entry name" value="TWO-COMPONENT HISTIDINE KINASE"/>
    <property type="match status" value="1"/>
</dbReference>
<evidence type="ECO:0000256" key="8">
    <source>
        <dbReference type="ARBA" id="ARBA00022741"/>
    </source>
</evidence>
<dbReference type="SUPFAM" id="SSF103190">
    <property type="entry name" value="Sensory domain-like"/>
    <property type="match status" value="1"/>
</dbReference>
<dbReference type="InterPro" id="IPR035965">
    <property type="entry name" value="PAS-like_dom_sf"/>
</dbReference>
<keyword evidence="6" id="KW-0808">Transferase</keyword>
<evidence type="ECO:0000256" key="12">
    <source>
        <dbReference type="ARBA" id="ARBA00023012"/>
    </source>
</evidence>
<organism evidence="17 18">
    <name type="scientific">Streptomyces syringium</name>
    <dbReference type="NCBI Taxonomy" id="76729"/>
    <lineage>
        <taxon>Bacteria</taxon>
        <taxon>Bacillati</taxon>
        <taxon>Actinomycetota</taxon>
        <taxon>Actinomycetes</taxon>
        <taxon>Kitasatosporales</taxon>
        <taxon>Streptomycetaceae</taxon>
        <taxon>Streptomyces</taxon>
    </lineage>
</organism>
<evidence type="ECO:0000256" key="10">
    <source>
        <dbReference type="ARBA" id="ARBA00022840"/>
    </source>
</evidence>
<dbReference type="Gene3D" id="3.30.450.20">
    <property type="entry name" value="PAS domain"/>
    <property type="match status" value="2"/>
</dbReference>
<dbReference type="PROSITE" id="PS51257">
    <property type="entry name" value="PROKAR_LIPOPROTEIN"/>
    <property type="match status" value="1"/>
</dbReference>
<evidence type="ECO:0000256" key="5">
    <source>
        <dbReference type="ARBA" id="ARBA00022553"/>
    </source>
</evidence>
<keyword evidence="18" id="KW-1185">Reference proteome</keyword>
<evidence type="ECO:0000256" key="9">
    <source>
        <dbReference type="ARBA" id="ARBA00022777"/>
    </source>
</evidence>
<evidence type="ECO:0000256" key="1">
    <source>
        <dbReference type="ARBA" id="ARBA00000085"/>
    </source>
</evidence>
<dbReference type="Pfam" id="PF17203">
    <property type="entry name" value="sCache_3_2"/>
    <property type="match status" value="1"/>
</dbReference>
<evidence type="ECO:0000256" key="14">
    <source>
        <dbReference type="SAM" id="MobiDB-lite"/>
    </source>
</evidence>
<dbReference type="InterPro" id="IPR036890">
    <property type="entry name" value="HATPase_C_sf"/>
</dbReference>
<keyword evidence="4" id="KW-1003">Cell membrane</keyword>
<dbReference type="SUPFAM" id="SSF55874">
    <property type="entry name" value="ATPase domain of HSP90 chaperone/DNA topoisomerase II/histidine kinase"/>
    <property type="match status" value="1"/>
</dbReference>
<comment type="subcellular location">
    <subcellularLocation>
        <location evidence="2">Cell membrane</location>
        <topology evidence="2">Multi-pass membrane protein</topology>
    </subcellularLocation>
</comment>
<protein>
    <recommendedName>
        <fullName evidence="3">histidine kinase</fullName>
        <ecNumber evidence="3">2.7.13.3</ecNumber>
    </recommendedName>
</protein>
<dbReference type="SUPFAM" id="SSF55785">
    <property type="entry name" value="PYP-like sensor domain (PAS domain)"/>
    <property type="match status" value="1"/>
</dbReference>
<dbReference type="InterPro" id="IPR004358">
    <property type="entry name" value="Sig_transdc_His_kin-like_C"/>
</dbReference>
<comment type="catalytic activity">
    <reaction evidence="1">
        <text>ATP + protein L-histidine = ADP + protein N-phospho-L-histidine.</text>
        <dbReference type="EC" id="2.7.13.3"/>
    </reaction>
</comment>
<reference evidence="17 18" key="1">
    <citation type="submission" date="2021-03" db="EMBL/GenBank/DDBJ databases">
        <title>Sequencing the genomes of 1000 actinobacteria strains.</title>
        <authorList>
            <person name="Klenk H.-P."/>
        </authorList>
    </citation>
    <scope>NUCLEOTIDE SEQUENCE [LARGE SCALE GENOMIC DNA]</scope>
    <source>
        <strain evidence="17 18">DSM 41480</strain>
    </source>
</reference>
<evidence type="ECO:0000256" key="2">
    <source>
        <dbReference type="ARBA" id="ARBA00004651"/>
    </source>
</evidence>
<keyword evidence="13 15" id="KW-0472">Membrane</keyword>
<dbReference type="GO" id="GO:0016301">
    <property type="term" value="F:kinase activity"/>
    <property type="evidence" value="ECO:0007669"/>
    <property type="project" value="UniProtKB-KW"/>
</dbReference>
<accession>A0ABS4Y937</accession>
<evidence type="ECO:0000313" key="17">
    <source>
        <dbReference type="EMBL" id="MBP2405274.1"/>
    </source>
</evidence>
<dbReference type="InterPro" id="IPR029151">
    <property type="entry name" value="Sensor-like_sf"/>
</dbReference>
<evidence type="ECO:0000256" key="3">
    <source>
        <dbReference type="ARBA" id="ARBA00012438"/>
    </source>
</evidence>
<evidence type="ECO:0000259" key="16">
    <source>
        <dbReference type="PROSITE" id="PS50109"/>
    </source>
</evidence>
<dbReference type="Gene3D" id="3.30.565.10">
    <property type="entry name" value="Histidine kinase-like ATPase, C-terminal domain"/>
    <property type="match status" value="1"/>
</dbReference>
<proteinExistence type="predicted"/>
<keyword evidence="5" id="KW-0597">Phosphoprotein</keyword>
<evidence type="ECO:0000313" key="18">
    <source>
        <dbReference type="Proteomes" id="UP001519291"/>
    </source>
</evidence>
<dbReference type="Pfam" id="PF02518">
    <property type="entry name" value="HATPase_c"/>
    <property type="match status" value="1"/>
</dbReference>